<sequence>MIVYPKQLPLPLLEGYKLSTVSPLMRTRLENGRSRQRRKFTSVPTEPSLKWIFSDQEAAFFEAWFARILMDGTLWFLAPLKTPLGLRDYECRFTDIYDGPELVGIDHWRYSATLELRERPLMEPGWENFPDFWFGKNIIDMAINREWPKA</sequence>
<organism evidence="1">
    <name type="scientific">viral metagenome</name>
    <dbReference type="NCBI Taxonomy" id="1070528"/>
    <lineage>
        <taxon>unclassified sequences</taxon>
        <taxon>metagenomes</taxon>
        <taxon>organismal metagenomes</taxon>
    </lineage>
</organism>
<gene>
    <name evidence="1" type="ORF">MM171A00110_0046</name>
</gene>
<dbReference type="EMBL" id="MT143708">
    <property type="protein sequence ID" value="QJB01386.1"/>
    <property type="molecule type" value="Genomic_DNA"/>
</dbReference>
<reference evidence="1" key="1">
    <citation type="submission" date="2020-03" db="EMBL/GenBank/DDBJ databases">
        <title>The deep terrestrial virosphere.</title>
        <authorList>
            <person name="Holmfeldt K."/>
            <person name="Nilsson E."/>
            <person name="Simone D."/>
            <person name="Lopez-Fernandez M."/>
            <person name="Wu X."/>
            <person name="de Brujin I."/>
            <person name="Lundin D."/>
            <person name="Andersson A."/>
            <person name="Bertilsson S."/>
            <person name="Dopson M."/>
        </authorList>
    </citation>
    <scope>NUCLEOTIDE SEQUENCE</scope>
    <source>
        <strain evidence="1">MM171A00110</strain>
    </source>
</reference>
<evidence type="ECO:0000313" key="1">
    <source>
        <dbReference type="EMBL" id="QJB01386.1"/>
    </source>
</evidence>
<name>A0A6M3M7X5_9ZZZZ</name>
<accession>A0A6M3M7X5</accession>
<proteinExistence type="predicted"/>
<protein>
    <submittedName>
        <fullName evidence="1">Uncharacterized protein</fullName>
    </submittedName>
</protein>
<dbReference type="AlphaFoldDB" id="A0A6M3M7X5"/>